<keyword evidence="5" id="KW-0853">WD repeat</keyword>
<dbReference type="PANTHER" id="PTHR19879">
    <property type="entry name" value="TRANSCRIPTION INITIATION FACTOR TFIID"/>
    <property type="match status" value="1"/>
</dbReference>
<sequence>MALRPGPRRVSRTRRTPAFAGRTALRAAPATLHRFPLRSLLRRTPLRSAVVIQLDSPTGELGTTARVSEASEEKPKRLQSWGGHGHRARFGVQVPFVIYATCVLPPGNELATAGEDGTACIWDAKSATKIHEVKAHEGGVLCIEPFPNAMCFLTGGCDGFARVWRCGSKPSLLATLNHRFAVIGGVVYPDARPLLTLGLDGVTKLWHLENGEFICQAGTGLSALTISRFQGHVFTASLAGLVERFSEQGQQLSVWQGHIGAINAIVVFPDESRVLTAGEDGVAIVWQMSGSLFKRLGEFGSPVLCADVSPCCQWLLTGCRDGTARLFNAGTGKMTCSWQLGQKGTMVSNSTATEEAVEKSQVDTHPVQVAEGGYGMLWRQEAHLISSLQDLFKDQEKRIATAVLAGLDGKVGHPHRLSALAKVQELMRVEESVPQIDLPHVPMHKQPSDSEPKKVAVVQEALEEVKDEAKEEPGDDKHNPRLLRKSVQPLHDYAEFHQQQMYHRRLGDEIYDTDSKFEVMQKKTRRFLDSSLFGKLLASVILLNCVSLGWQVDWGVQNYSQPEPVTFEVVTTLFTIVFTFEYGVRCFAFGIYMFNWYNSEIGWNIFDGILVLSSLIDEIMSRTSDGINVTALRVLRLARLLRILRVFRVVRYFTDLRVMVQGILLSAKTLIWAIALLMVLMFSVTVCICQLLRPYLAGLTSDQELERQDLMNDFGSMVLGIFTLFQAMSGGVDWGEVAVKLMKVSWLLGLLFCVYMAFALFCVLNVMTGVFVENASKMTSADEECCREQNELSK</sequence>
<dbReference type="InterPro" id="IPR027359">
    <property type="entry name" value="Volt_channel_dom_sf"/>
</dbReference>
<gene>
    <name evidence="9" type="ORF">SCF082_LOCUS13540</name>
</gene>
<dbReference type="PANTHER" id="PTHR19879:SF9">
    <property type="entry name" value="TRANSCRIPTION INITIATION FACTOR TFIID SUBUNIT 5"/>
    <property type="match status" value="1"/>
</dbReference>
<feature type="domain" description="Ion transport" evidence="8">
    <location>
        <begin position="532"/>
        <end position="781"/>
    </location>
</feature>
<feature type="repeat" description="WD" evidence="5">
    <location>
        <begin position="133"/>
        <end position="164"/>
    </location>
</feature>
<evidence type="ECO:0000313" key="9">
    <source>
        <dbReference type="EMBL" id="CAK9017224.1"/>
    </source>
</evidence>
<reference evidence="9 10" key="1">
    <citation type="submission" date="2024-02" db="EMBL/GenBank/DDBJ databases">
        <authorList>
            <person name="Chen Y."/>
            <person name="Shah S."/>
            <person name="Dougan E. K."/>
            <person name="Thang M."/>
            <person name="Chan C."/>
        </authorList>
    </citation>
    <scope>NUCLEOTIDE SEQUENCE [LARGE SCALE GENOMIC DNA]</scope>
</reference>
<evidence type="ECO:0000256" key="5">
    <source>
        <dbReference type="PROSITE-ProRule" id="PRU00221"/>
    </source>
</evidence>
<name>A0ABP0JSD3_9DINO</name>
<dbReference type="SUPFAM" id="SSF81324">
    <property type="entry name" value="Voltage-gated potassium channels"/>
    <property type="match status" value="1"/>
</dbReference>
<dbReference type="Gene3D" id="1.20.120.350">
    <property type="entry name" value="Voltage-gated potassium channels. Chain C"/>
    <property type="match status" value="1"/>
</dbReference>
<dbReference type="SUPFAM" id="SSF50978">
    <property type="entry name" value="WD40 repeat-like"/>
    <property type="match status" value="1"/>
</dbReference>
<feature type="transmembrane region" description="Helical" evidence="7">
    <location>
        <begin position="744"/>
        <end position="772"/>
    </location>
</feature>
<dbReference type="Pfam" id="PF00400">
    <property type="entry name" value="WD40"/>
    <property type="match status" value="4"/>
</dbReference>
<dbReference type="Gene3D" id="1.10.287.70">
    <property type="match status" value="1"/>
</dbReference>
<keyword evidence="2 7" id="KW-0812">Transmembrane</keyword>
<evidence type="ECO:0000256" key="6">
    <source>
        <dbReference type="SAM" id="MobiDB-lite"/>
    </source>
</evidence>
<dbReference type="EMBL" id="CAXAMM010008402">
    <property type="protein sequence ID" value="CAK9017224.1"/>
    <property type="molecule type" value="Genomic_DNA"/>
</dbReference>
<evidence type="ECO:0000256" key="4">
    <source>
        <dbReference type="ARBA" id="ARBA00023136"/>
    </source>
</evidence>
<feature type="region of interest" description="Disordered" evidence="6">
    <location>
        <begin position="62"/>
        <end position="82"/>
    </location>
</feature>
<dbReference type="InterPro" id="IPR036322">
    <property type="entry name" value="WD40_repeat_dom_sf"/>
</dbReference>
<evidence type="ECO:0000256" key="2">
    <source>
        <dbReference type="ARBA" id="ARBA00022692"/>
    </source>
</evidence>
<keyword evidence="3 7" id="KW-1133">Transmembrane helix</keyword>
<dbReference type="InterPro" id="IPR015943">
    <property type="entry name" value="WD40/YVTN_repeat-like_dom_sf"/>
</dbReference>
<organism evidence="9 10">
    <name type="scientific">Durusdinium trenchii</name>
    <dbReference type="NCBI Taxonomy" id="1381693"/>
    <lineage>
        <taxon>Eukaryota</taxon>
        <taxon>Sar</taxon>
        <taxon>Alveolata</taxon>
        <taxon>Dinophyceae</taxon>
        <taxon>Suessiales</taxon>
        <taxon>Symbiodiniaceae</taxon>
        <taxon>Durusdinium</taxon>
    </lineage>
</organism>
<comment type="subcellular location">
    <subcellularLocation>
        <location evidence="1">Membrane</location>
        <topology evidence="1">Multi-pass membrane protein</topology>
    </subcellularLocation>
</comment>
<dbReference type="Pfam" id="PF00520">
    <property type="entry name" value="Ion_trans"/>
    <property type="match status" value="1"/>
</dbReference>
<feature type="transmembrane region" description="Helical" evidence="7">
    <location>
        <begin position="572"/>
        <end position="594"/>
    </location>
</feature>
<comment type="caution">
    <text evidence="9">The sequence shown here is derived from an EMBL/GenBank/DDBJ whole genome shotgun (WGS) entry which is preliminary data.</text>
</comment>
<accession>A0ABP0JSD3</accession>
<dbReference type="Gene3D" id="2.130.10.10">
    <property type="entry name" value="YVTN repeat-like/Quinoprotein amine dehydrogenase"/>
    <property type="match status" value="2"/>
</dbReference>
<evidence type="ECO:0000256" key="1">
    <source>
        <dbReference type="ARBA" id="ARBA00004141"/>
    </source>
</evidence>
<feature type="transmembrane region" description="Helical" evidence="7">
    <location>
        <begin position="532"/>
        <end position="552"/>
    </location>
</feature>
<feature type="repeat" description="WD" evidence="5">
    <location>
        <begin position="105"/>
        <end position="132"/>
    </location>
</feature>
<feature type="transmembrane region" description="Helical" evidence="7">
    <location>
        <begin position="670"/>
        <end position="693"/>
    </location>
</feature>
<dbReference type="InterPro" id="IPR005821">
    <property type="entry name" value="Ion_trans_dom"/>
</dbReference>
<proteinExistence type="predicted"/>
<dbReference type="InterPro" id="IPR001680">
    <property type="entry name" value="WD40_rpt"/>
</dbReference>
<protein>
    <submittedName>
        <fullName evidence="9">Voltage-dependent T-type calcium channel subunit alpha-1H (Voltage-gated calcium channel subunit alpha Cav3.2)</fullName>
    </submittedName>
</protein>
<evidence type="ECO:0000313" key="10">
    <source>
        <dbReference type="Proteomes" id="UP001642464"/>
    </source>
</evidence>
<feature type="transmembrane region" description="Helical" evidence="7">
    <location>
        <begin position="714"/>
        <end position="732"/>
    </location>
</feature>
<dbReference type="PROSITE" id="PS50082">
    <property type="entry name" value="WD_REPEATS_2"/>
    <property type="match status" value="3"/>
</dbReference>
<dbReference type="PROSITE" id="PS50294">
    <property type="entry name" value="WD_REPEATS_REGION"/>
    <property type="match status" value="1"/>
</dbReference>
<evidence type="ECO:0000256" key="3">
    <source>
        <dbReference type="ARBA" id="ARBA00022989"/>
    </source>
</evidence>
<keyword evidence="4 7" id="KW-0472">Membrane</keyword>
<evidence type="ECO:0000259" key="8">
    <source>
        <dbReference type="Pfam" id="PF00520"/>
    </source>
</evidence>
<feature type="repeat" description="WD" evidence="5">
    <location>
        <begin position="255"/>
        <end position="289"/>
    </location>
</feature>
<evidence type="ECO:0000256" key="7">
    <source>
        <dbReference type="SAM" id="Phobius"/>
    </source>
</evidence>
<keyword evidence="10" id="KW-1185">Reference proteome</keyword>
<dbReference type="Proteomes" id="UP001642464">
    <property type="component" value="Unassembled WGS sequence"/>
</dbReference>
<dbReference type="SMART" id="SM00320">
    <property type="entry name" value="WD40"/>
    <property type="match status" value="5"/>
</dbReference>